<dbReference type="EMBL" id="KN835703">
    <property type="protein sequence ID" value="KIK34787.1"/>
    <property type="molecule type" value="Genomic_DNA"/>
</dbReference>
<reference evidence="2 3" key="1">
    <citation type="submission" date="2014-04" db="EMBL/GenBank/DDBJ databases">
        <authorList>
            <consortium name="DOE Joint Genome Institute"/>
            <person name="Kuo A."/>
            <person name="Ruytinx J."/>
            <person name="Rineau F."/>
            <person name="Colpaert J."/>
            <person name="Kohler A."/>
            <person name="Nagy L.G."/>
            <person name="Floudas D."/>
            <person name="Copeland A."/>
            <person name="Barry K.W."/>
            <person name="Cichocki N."/>
            <person name="Veneault-Fourrey C."/>
            <person name="LaButti K."/>
            <person name="Lindquist E.A."/>
            <person name="Lipzen A."/>
            <person name="Lundell T."/>
            <person name="Morin E."/>
            <person name="Murat C."/>
            <person name="Sun H."/>
            <person name="Tunlid A."/>
            <person name="Henrissat B."/>
            <person name="Grigoriev I.V."/>
            <person name="Hibbett D.S."/>
            <person name="Martin F."/>
            <person name="Nordberg H.P."/>
            <person name="Cantor M.N."/>
            <person name="Hua S.X."/>
        </authorList>
    </citation>
    <scope>NUCLEOTIDE SEQUENCE [LARGE SCALE GENOMIC DNA]</scope>
    <source>
        <strain evidence="2 3">UH-Slu-Lm8-n1</strain>
    </source>
</reference>
<feature type="compositionally biased region" description="Polar residues" evidence="1">
    <location>
        <begin position="49"/>
        <end position="88"/>
    </location>
</feature>
<dbReference type="AlphaFoldDB" id="A0A0D0AKI1"/>
<reference evidence="3" key="2">
    <citation type="submission" date="2015-01" db="EMBL/GenBank/DDBJ databases">
        <title>Evolutionary Origins and Diversification of the Mycorrhizal Mutualists.</title>
        <authorList>
            <consortium name="DOE Joint Genome Institute"/>
            <consortium name="Mycorrhizal Genomics Consortium"/>
            <person name="Kohler A."/>
            <person name="Kuo A."/>
            <person name="Nagy L.G."/>
            <person name="Floudas D."/>
            <person name="Copeland A."/>
            <person name="Barry K.W."/>
            <person name="Cichocki N."/>
            <person name="Veneault-Fourrey C."/>
            <person name="LaButti K."/>
            <person name="Lindquist E.A."/>
            <person name="Lipzen A."/>
            <person name="Lundell T."/>
            <person name="Morin E."/>
            <person name="Murat C."/>
            <person name="Riley R."/>
            <person name="Ohm R."/>
            <person name="Sun H."/>
            <person name="Tunlid A."/>
            <person name="Henrissat B."/>
            <person name="Grigoriev I.V."/>
            <person name="Hibbett D.S."/>
            <person name="Martin F."/>
        </authorList>
    </citation>
    <scope>NUCLEOTIDE SEQUENCE [LARGE SCALE GENOMIC DNA]</scope>
    <source>
        <strain evidence="3">UH-Slu-Lm8-n1</strain>
    </source>
</reference>
<proteinExistence type="predicted"/>
<evidence type="ECO:0000313" key="2">
    <source>
        <dbReference type="EMBL" id="KIK34787.1"/>
    </source>
</evidence>
<sequence length="189" mass="21359">MGDNLLYNAWTEEELRDAYIAYMAITGQLRSVDGVSSSQLQQNYHLQSATVNSDGDPFNSATGQPPHNASFEQARSPFSSDSSANNAGFPSESYPNEGHPHSIYDNQTESPHASNRLLVCMWRDSCGPCGKHLNEEEVTDHMTSFHLPPPGRTLMKCQWDKCKLKDTRRDTILRHIRQIHLKIRPRCQS</sequence>
<dbReference type="InParanoid" id="A0A0D0AKI1"/>
<gene>
    <name evidence="2" type="ORF">CY34DRAFT_617054</name>
</gene>
<keyword evidence="3" id="KW-1185">Reference proteome</keyword>
<dbReference type="HOGENOM" id="CLU_1435311_0_0_1"/>
<feature type="region of interest" description="Disordered" evidence="1">
    <location>
        <begin position="49"/>
        <end position="108"/>
    </location>
</feature>
<dbReference type="OrthoDB" id="2651048at2759"/>
<name>A0A0D0AKI1_9AGAM</name>
<evidence type="ECO:0000256" key="1">
    <source>
        <dbReference type="SAM" id="MobiDB-lite"/>
    </source>
</evidence>
<evidence type="ECO:0000313" key="3">
    <source>
        <dbReference type="Proteomes" id="UP000054485"/>
    </source>
</evidence>
<organism evidence="2 3">
    <name type="scientific">Suillus luteus UH-Slu-Lm8-n1</name>
    <dbReference type="NCBI Taxonomy" id="930992"/>
    <lineage>
        <taxon>Eukaryota</taxon>
        <taxon>Fungi</taxon>
        <taxon>Dikarya</taxon>
        <taxon>Basidiomycota</taxon>
        <taxon>Agaricomycotina</taxon>
        <taxon>Agaricomycetes</taxon>
        <taxon>Agaricomycetidae</taxon>
        <taxon>Boletales</taxon>
        <taxon>Suillineae</taxon>
        <taxon>Suillaceae</taxon>
        <taxon>Suillus</taxon>
    </lineage>
</organism>
<protein>
    <submittedName>
        <fullName evidence="2">Uncharacterized protein</fullName>
    </submittedName>
</protein>
<accession>A0A0D0AKI1</accession>
<dbReference type="Proteomes" id="UP000054485">
    <property type="component" value="Unassembled WGS sequence"/>
</dbReference>